<comment type="subcellular location">
    <subcellularLocation>
        <location evidence="1">Membrane</location>
        <topology evidence="1">Multi-pass membrane protein</topology>
    </subcellularLocation>
</comment>
<keyword evidence="3 8" id="KW-0812">Transmembrane</keyword>
<evidence type="ECO:0000256" key="5">
    <source>
        <dbReference type="ARBA" id="ARBA00023065"/>
    </source>
</evidence>
<sequence>MSKKNDKIVSKPAHKRVLRFLFSKFGLVLLLGAYCSGGAFLFGAIEYEQYETAVQGVNKTKQILELKNNLPRLIIEAIANYSGPNDTSCYVGYARVKKLIDNYHFEVADAIEKYEYTGVLIDNGDTIPNKWNFFSGLLFCFTTITLIGYGHVVPVTQFGRAMVLPYALLGIPLTLMFLANIGTSFANLLRTIYHHLCCFPFNRKRKQVQDRYSMDDLKMANTPKPSIATLKTGPVADIQMISILPEEIDNVPSLIILLVMVAYLAIGAGIFSLIEKWSFTSSYYYCFVTLVTIGFGDMVPGLEHIHEAIGKISIVIAVLYTLLGLGILGMGINIIVAQFIFKYRSIGRKMGVVEAVDEDGDGVDDGDEMALRGMKTLGRAF</sequence>
<keyword evidence="11" id="KW-1185">Reference proteome</keyword>
<feature type="domain" description="Potassium channel" evidence="10">
    <location>
        <begin position="259"/>
        <end position="338"/>
    </location>
</feature>
<dbReference type="PANTHER" id="PTHR11003">
    <property type="entry name" value="POTASSIUM CHANNEL, SUBFAMILY K"/>
    <property type="match status" value="1"/>
</dbReference>
<keyword evidence="7 8" id="KW-0407">Ion channel</keyword>
<feature type="transmembrane region" description="Helical" evidence="9">
    <location>
        <begin position="314"/>
        <end position="341"/>
    </location>
</feature>
<evidence type="ECO:0000259" key="10">
    <source>
        <dbReference type="Pfam" id="PF07885"/>
    </source>
</evidence>
<dbReference type="AlphaFoldDB" id="A0A914V5F1"/>
<evidence type="ECO:0000256" key="4">
    <source>
        <dbReference type="ARBA" id="ARBA00022989"/>
    </source>
</evidence>
<feature type="transmembrane region" description="Helical" evidence="9">
    <location>
        <begin position="164"/>
        <end position="186"/>
    </location>
</feature>
<dbReference type="PRINTS" id="PR01333">
    <property type="entry name" value="2POREKCHANEL"/>
</dbReference>
<evidence type="ECO:0000256" key="6">
    <source>
        <dbReference type="ARBA" id="ARBA00023136"/>
    </source>
</evidence>
<dbReference type="Pfam" id="PF07885">
    <property type="entry name" value="Ion_trans_2"/>
    <property type="match status" value="2"/>
</dbReference>
<dbReference type="SUPFAM" id="SSF81324">
    <property type="entry name" value="Voltage-gated potassium channels"/>
    <property type="match status" value="2"/>
</dbReference>
<keyword evidence="6 9" id="KW-0472">Membrane</keyword>
<dbReference type="GO" id="GO:0015271">
    <property type="term" value="F:outward rectifier potassium channel activity"/>
    <property type="evidence" value="ECO:0007669"/>
    <property type="project" value="TreeGrafter"/>
</dbReference>
<evidence type="ECO:0000313" key="12">
    <source>
        <dbReference type="WBParaSite" id="PSAMB.scaffold1538size30355.g13830.t1"/>
    </source>
</evidence>
<keyword evidence="5 8" id="KW-0406">Ion transport</keyword>
<protein>
    <submittedName>
        <fullName evidence="12">Potassium channel domain-containing protein</fullName>
    </submittedName>
</protein>
<evidence type="ECO:0000256" key="2">
    <source>
        <dbReference type="ARBA" id="ARBA00022448"/>
    </source>
</evidence>
<evidence type="ECO:0000256" key="9">
    <source>
        <dbReference type="SAM" id="Phobius"/>
    </source>
</evidence>
<evidence type="ECO:0000313" key="11">
    <source>
        <dbReference type="Proteomes" id="UP000887566"/>
    </source>
</evidence>
<reference evidence="12" key="1">
    <citation type="submission" date="2022-11" db="UniProtKB">
        <authorList>
            <consortium name="WormBaseParasite"/>
        </authorList>
    </citation>
    <scope>IDENTIFICATION</scope>
</reference>
<comment type="similarity">
    <text evidence="8">Belongs to the two pore domain potassium channel (TC 1.A.1.8) family.</text>
</comment>
<dbReference type="GO" id="GO:0030322">
    <property type="term" value="P:stabilization of membrane potential"/>
    <property type="evidence" value="ECO:0007669"/>
    <property type="project" value="TreeGrafter"/>
</dbReference>
<evidence type="ECO:0000256" key="3">
    <source>
        <dbReference type="ARBA" id="ARBA00022692"/>
    </source>
</evidence>
<name>A0A914V5F1_9BILA</name>
<keyword evidence="2 8" id="KW-0813">Transport</keyword>
<organism evidence="11 12">
    <name type="scientific">Plectus sambesii</name>
    <dbReference type="NCBI Taxonomy" id="2011161"/>
    <lineage>
        <taxon>Eukaryota</taxon>
        <taxon>Metazoa</taxon>
        <taxon>Ecdysozoa</taxon>
        <taxon>Nematoda</taxon>
        <taxon>Chromadorea</taxon>
        <taxon>Plectida</taxon>
        <taxon>Plectina</taxon>
        <taxon>Plectoidea</taxon>
        <taxon>Plectidae</taxon>
        <taxon>Plectus</taxon>
    </lineage>
</organism>
<dbReference type="PANTHER" id="PTHR11003:SF334">
    <property type="entry name" value="FI03418P"/>
    <property type="match status" value="1"/>
</dbReference>
<evidence type="ECO:0000256" key="7">
    <source>
        <dbReference type="ARBA" id="ARBA00023303"/>
    </source>
</evidence>
<feature type="transmembrane region" description="Helical" evidence="9">
    <location>
        <begin position="133"/>
        <end position="152"/>
    </location>
</feature>
<feature type="domain" description="Potassium channel" evidence="10">
    <location>
        <begin position="125"/>
        <end position="185"/>
    </location>
</feature>
<dbReference type="GO" id="GO:0005886">
    <property type="term" value="C:plasma membrane"/>
    <property type="evidence" value="ECO:0007669"/>
    <property type="project" value="TreeGrafter"/>
</dbReference>
<keyword evidence="4 9" id="KW-1133">Transmembrane helix</keyword>
<dbReference type="InterPro" id="IPR003280">
    <property type="entry name" value="2pore_dom_K_chnl"/>
</dbReference>
<proteinExistence type="inferred from homology"/>
<feature type="transmembrane region" description="Helical" evidence="9">
    <location>
        <begin position="254"/>
        <end position="274"/>
    </location>
</feature>
<evidence type="ECO:0000256" key="8">
    <source>
        <dbReference type="RuleBase" id="RU003857"/>
    </source>
</evidence>
<feature type="transmembrane region" description="Helical" evidence="9">
    <location>
        <begin position="21"/>
        <end position="45"/>
    </location>
</feature>
<dbReference type="WBParaSite" id="PSAMB.scaffold1538size30355.g13830.t1">
    <property type="protein sequence ID" value="PSAMB.scaffold1538size30355.g13830.t1"/>
    <property type="gene ID" value="PSAMB.scaffold1538size30355.g13830"/>
</dbReference>
<dbReference type="Gene3D" id="1.10.287.70">
    <property type="match status" value="1"/>
</dbReference>
<evidence type="ECO:0000256" key="1">
    <source>
        <dbReference type="ARBA" id="ARBA00004141"/>
    </source>
</evidence>
<dbReference type="Proteomes" id="UP000887566">
    <property type="component" value="Unplaced"/>
</dbReference>
<accession>A0A914V5F1</accession>
<dbReference type="InterPro" id="IPR013099">
    <property type="entry name" value="K_chnl_dom"/>
</dbReference>
<dbReference type="GO" id="GO:0022841">
    <property type="term" value="F:potassium ion leak channel activity"/>
    <property type="evidence" value="ECO:0007669"/>
    <property type="project" value="TreeGrafter"/>
</dbReference>
<feature type="transmembrane region" description="Helical" evidence="9">
    <location>
        <begin position="283"/>
        <end position="302"/>
    </location>
</feature>